<sequence length="75" mass="8765">MADFRKDIQYFYCPDYKKYVKCENGIFYSIEKDGSEVQNSFYDKIFIGDIYTVDIPGDEYNSKLFKGTISNVKSA</sequence>
<organism evidence="1 2">
    <name type="scientific">Peptoanaerobacter stomatis</name>
    <dbReference type="NCBI Taxonomy" id="796937"/>
    <lineage>
        <taxon>Bacteria</taxon>
        <taxon>Bacillati</taxon>
        <taxon>Bacillota</taxon>
        <taxon>Clostridia</taxon>
        <taxon>Peptostreptococcales</taxon>
        <taxon>Filifactoraceae</taxon>
        <taxon>Peptoanaerobacter</taxon>
    </lineage>
</organism>
<reference evidence="1 2" key="1">
    <citation type="submission" date="2011-08" db="EMBL/GenBank/DDBJ databases">
        <title>The Genome Sequence of Eubacteriaceae bacterium ACC19a.</title>
        <authorList>
            <consortium name="The Broad Institute Genome Sequencing Platform"/>
            <person name="Earl A."/>
            <person name="Ward D."/>
            <person name="Feldgarden M."/>
            <person name="Gevers D."/>
            <person name="Sizova M."/>
            <person name="Hazen A."/>
            <person name="Epstein S."/>
            <person name="Young S.K."/>
            <person name="Zeng Q."/>
            <person name="Gargeya S."/>
            <person name="Fitzgerald M."/>
            <person name="Haas B."/>
            <person name="Abouelleil A."/>
            <person name="Alvarado L."/>
            <person name="Arachchi H.M."/>
            <person name="Berlin A."/>
            <person name="Brown A."/>
            <person name="Chapman S.B."/>
            <person name="Chen Z."/>
            <person name="Dunbar C."/>
            <person name="Freedman E."/>
            <person name="Gearin G."/>
            <person name="Gellesch M."/>
            <person name="Goldberg J."/>
            <person name="Griggs A."/>
            <person name="Gujja S."/>
            <person name="Heiman D."/>
            <person name="Howarth C."/>
            <person name="Larson L."/>
            <person name="Lui A."/>
            <person name="MacDonald P.J.P."/>
            <person name="Montmayeur A."/>
            <person name="Murphy C."/>
            <person name="Neiman D."/>
            <person name="Pearson M."/>
            <person name="Priest M."/>
            <person name="Roberts A."/>
            <person name="Saif S."/>
            <person name="Shea T."/>
            <person name="Shenoy N."/>
            <person name="Sisk P."/>
            <person name="Stolte C."/>
            <person name="Sykes S."/>
            <person name="Wortman J."/>
            <person name="Nusbaum C."/>
            <person name="Birren B."/>
        </authorList>
    </citation>
    <scope>NUCLEOTIDE SEQUENCE [LARGE SCALE GENOMIC DNA]</scope>
    <source>
        <strain evidence="1 2">ACC19a</strain>
    </source>
</reference>
<dbReference type="AlphaFoldDB" id="G9X2M7"/>
<name>G9X2M7_9FIRM</name>
<dbReference type="RefSeq" id="WP_009524870.1">
    <property type="nucleotide sequence ID" value="NZ_JH414548.1"/>
</dbReference>
<dbReference type="BioCyc" id="EBAC796937-HMP:GMGH-636-MONOMER"/>
<evidence type="ECO:0000313" key="1">
    <source>
        <dbReference type="EMBL" id="EHL11097.1"/>
    </source>
</evidence>
<gene>
    <name evidence="1" type="ORF">HMPREF9629_00634</name>
</gene>
<protein>
    <submittedName>
        <fullName evidence="1">Uncharacterized protein</fullName>
    </submittedName>
</protein>
<evidence type="ECO:0000313" key="2">
    <source>
        <dbReference type="Proteomes" id="UP000006437"/>
    </source>
</evidence>
<comment type="caution">
    <text evidence="1">The sequence shown here is derived from an EMBL/GenBank/DDBJ whole genome shotgun (WGS) entry which is preliminary data.</text>
</comment>
<dbReference type="EMBL" id="AFZE01000056">
    <property type="protein sequence ID" value="EHL11097.1"/>
    <property type="molecule type" value="Genomic_DNA"/>
</dbReference>
<dbReference type="Proteomes" id="UP000006437">
    <property type="component" value="Unassembled WGS sequence"/>
</dbReference>
<proteinExistence type="predicted"/>
<dbReference type="HOGENOM" id="CLU_2862491_0_0_9"/>
<accession>G9X2M7</accession>